<feature type="domain" description="Cupin type-2" evidence="2">
    <location>
        <begin position="32"/>
        <end position="102"/>
    </location>
</feature>
<feature type="compositionally biased region" description="Basic and acidic residues" evidence="1">
    <location>
        <begin position="114"/>
        <end position="132"/>
    </location>
</feature>
<dbReference type="CDD" id="cd02223">
    <property type="entry name" value="cupin_Bh2720-like"/>
    <property type="match status" value="1"/>
</dbReference>
<proteinExistence type="predicted"/>
<accession>A0A1G2EE96</accession>
<protein>
    <submittedName>
        <fullName evidence="3">Cupin</fullName>
    </submittedName>
</protein>
<sequence length="132" mass="15106">MKGFVTNIEQDTKNNDFFRKVIFTARNSQLVLMTLRPSEEIGEEVHEHLDQFFRFEEGEGKVVIEGKEFEVRDGFAAVVPAGTKHNVINTSAENSLRLYTIYSPPNHQDTTIHQTKEEAEASEEHFDGQTSF</sequence>
<feature type="region of interest" description="Disordered" evidence="1">
    <location>
        <begin position="107"/>
        <end position="132"/>
    </location>
</feature>
<evidence type="ECO:0000256" key="1">
    <source>
        <dbReference type="SAM" id="MobiDB-lite"/>
    </source>
</evidence>
<evidence type="ECO:0000259" key="2">
    <source>
        <dbReference type="Pfam" id="PF07883"/>
    </source>
</evidence>
<evidence type="ECO:0000313" key="4">
    <source>
        <dbReference type="Proteomes" id="UP000178647"/>
    </source>
</evidence>
<evidence type="ECO:0000313" key="3">
    <source>
        <dbReference type="EMBL" id="OGZ24137.1"/>
    </source>
</evidence>
<dbReference type="SUPFAM" id="SSF51182">
    <property type="entry name" value="RmlC-like cupins"/>
    <property type="match status" value="1"/>
</dbReference>
<name>A0A1G2EE96_9BACT</name>
<dbReference type="Pfam" id="PF07883">
    <property type="entry name" value="Cupin_2"/>
    <property type="match status" value="1"/>
</dbReference>
<dbReference type="Gene3D" id="2.60.120.10">
    <property type="entry name" value="Jelly Rolls"/>
    <property type="match status" value="1"/>
</dbReference>
<comment type="caution">
    <text evidence="3">The sequence shown here is derived from an EMBL/GenBank/DDBJ whole genome shotgun (WGS) entry which is preliminary data.</text>
</comment>
<dbReference type="AlphaFoldDB" id="A0A1G2EE96"/>
<dbReference type="Proteomes" id="UP000178647">
    <property type="component" value="Unassembled WGS sequence"/>
</dbReference>
<dbReference type="InterPro" id="IPR011051">
    <property type="entry name" value="RmlC_Cupin_sf"/>
</dbReference>
<dbReference type="InterPro" id="IPR013096">
    <property type="entry name" value="Cupin_2"/>
</dbReference>
<organism evidence="3 4">
    <name type="scientific">Candidatus Nealsonbacteria bacterium RIFCSPLOWO2_01_FULL_43_32</name>
    <dbReference type="NCBI Taxonomy" id="1801672"/>
    <lineage>
        <taxon>Bacteria</taxon>
        <taxon>Candidatus Nealsoniibacteriota</taxon>
    </lineage>
</organism>
<dbReference type="EMBL" id="MHMH01000019">
    <property type="protein sequence ID" value="OGZ24137.1"/>
    <property type="molecule type" value="Genomic_DNA"/>
</dbReference>
<gene>
    <name evidence="3" type="ORF">A2896_02380</name>
</gene>
<dbReference type="PANTHER" id="PTHR43346">
    <property type="entry name" value="LIGAND BINDING DOMAIN PROTEIN, PUTATIVE (AFU_ORTHOLOGUE AFUA_6G14370)-RELATED"/>
    <property type="match status" value="1"/>
</dbReference>
<dbReference type="InterPro" id="IPR014710">
    <property type="entry name" value="RmlC-like_jellyroll"/>
</dbReference>
<dbReference type="PANTHER" id="PTHR43346:SF1">
    <property type="entry name" value="QUERCETIN 2,3-DIOXYGENASE-RELATED"/>
    <property type="match status" value="1"/>
</dbReference>
<dbReference type="STRING" id="1801672.A2896_02380"/>
<dbReference type="InterPro" id="IPR052538">
    <property type="entry name" value="Flavonoid_dioxygenase-like"/>
</dbReference>
<reference evidence="3 4" key="1">
    <citation type="journal article" date="2016" name="Nat. Commun.">
        <title>Thousands of microbial genomes shed light on interconnected biogeochemical processes in an aquifer system.</title>
        <authorList>
            <person name="Anantharaman K."/>
            <person name="Brown C.T."/>
            <person name="Hug L.A."/>
            <person name="Sharon I."/>
            <person name="Castelle C.J."/>
            <person name="Probst A.J."/>
            <person name="Thomas B.C."/>
            <person name="Singh A."/>
            <person name="Wilkins M.J."/>
            <person name="Karaoz U."/>
            <person name="Brodie E.L."/>
            <person name="Williams K.H."/>
            <person name="Hubbard S.S."/>
            <person name="Banfield J.F."/>
        </authorList>
    </citation>
    <scope>NUCLEOTIDE SEQUENCE [LARGE SCALE GENOMIC DNA]</scope>
</reference>